<dbReference type="AlphaFoldDB" id="A0A8X7CRS7"/>
<comment type="caution">
    <text evidence="2">The sequence shown here is derived from an EMBL/GenBank/DDBJ whole genome shotgun (WGS) entry which is preliminary data.</text>
</comment>
<feature type="region of interest" description="Disordered" evidence="1">
    <location>
        <begin position="118"/>
        <end position="137"/>
    </location>
</feature>
<name>A0A8X7CRS7_9ARAC</name>
<sequence>MCSIDVYIGFYQLIAAKILLLTLDCPTKFDPVAAVRVDYAKPMVLQSSTRLFYMREIKGISRQQRNFVSEKEVLSSAYHVGYIGTSLEKSFKEKEGAGEQASRNLRNIELLKHSTFNACGTRPDREKEREKHNSTFK</sequence>
<evidence type="ECO:0000313" key="2">
    <source>
        <dbReference type="EMBL" id="GFY78768.1"/>
    </source>
</evidence>
<organism evidence="2 3">
    <name type="scientific">Trichonephila inaurata madagascariensis</name>
    <dbReference type="NCBI Taxonomy" id="2747483"/>
    <lineage>
        <taxon>Eukaryota</taxon>
        <taxon>Metazoa</taxon>
        <taxon>Ecdysozoa</taxon>
        <taxon>Arthropoda</taxon>
        <taxon>Chelicerata</taxon>
        <taxon>Arachnida</taxon>
        <taxon>Araneae</taxon>
        <taxon>Araneomorphae</taxon>
        <taxon>Entelegynae</taxon>
        <taxon>Araneoidea</taxon>
        <taxon>Nephilidae</taxon>
        <taxon>Trichonephila</taxon>
        <taxon>Trichonephila inaurata</taxon>
    </lineage>
</organism>
<reference evidence="2" key="1">
    <citation type="submission" date="2020-08" db="EMBL/GenBank/DDBJ databases">
        <title>Multicomponent nature underlies the extraordinary mechanical properties of spider dragline silk.</title>
        <authorList>
            <person name="Kono N."/>
            <person name="Nakamura H."/>
            <person name="Mori M."/>
            <person name="Yoshida Y."/>
            <person name="Ohtoshi R."/>
            <person name="Malay A.D."/>
            <person name="Moran D.A.P."/>
            <person name="Tomita M."/>
            <person name="Numata K."/>
            <person name="Arakawa K."/>
        </authorList>
    </citation>
    <scope>NUCLEOTIDE SEQUENCE</scope>
</reference>
<proteinExistence type="predicted"/>
<keyword evidence="3" id="KW-1185">Reference proteome</keyword>
<protein>
    <submittedName>
        <fullName evidence="2">Uncharacterized protein</fullName>
    </submittedName>
</protein>
<evidence type="ECO:0000256" key="1">
    <source>
        <dbReference type="SAM" id="MobiDB-lite"/>
    </source>
</evidence>
<accession>A0A8X7CRS7</accession>
<gene>
    <name evidence="2" type="ORF">TNIN_414521</name>
</gene>
<evidence type="ECO:0000313" key="3">
    <source>
        <dbReference type="Proteomes" id="UP000886998"/>
    </source>
</evidence>
<dbReference type="EMBL" id="BMAV01023184">
    <property type="protein sequence ID" value="GFY78768.1"/>
    <property type="molecule type" value="Genomic_DNA"/>
</dbReference>
<feature type="compositionally biased region" description="Basic and acidic residues" evidence="1">
    <location>
        <begin position="122"/>
        <end position="137"/>
    </location>
</feature>
<dbReference type="Proteomes" id="UP000886998">
    <property type="component" value="Unassembled WGS sequence"/>
</dbReference>